<feature type="transmembrane region" description="Helical" evidence="1">
    <location>
        <begin position="127"/>
        <end position="145"/>
    </location>
</feature>
<dbReference type="EnsemblPlants" id="QL04p038305:mrna">
    <property type="protein sequence ID" value="QL04p038305:mrna"/>
    <property type="gene ID" value="QL04p038305"/>
</dbReference>
<accession>A0A7N2LF21</accession>
<reference evidence="2 3" key="1">
    <citation type="journal article" date="2016" name="G3 (Bethesda)">
        <title>First Draft Assembly and Annotation of the Genome of a California Endemic Oak Quercus lobata Nee (Fagaceae).</title>
        <authorList>
            <person name="Sork V.L."/>
            <person name="Fitz-Gibbon S.T."/>
            <person name="Puiu D."/>
            <person name="Crepeau M."/>
            <person name="Gugger P.F."/>
            <person name="Sherman R."/>
            <person name="Stevens K."/>
            <person name="Langley C.H."/>
            <person name="Pellegrini M."/>
            <person name="Salzberg S.L."/>
        </authorList>
    </citation>
    <scope>NUCLEOTIDE SEQUENCE [LARGE SCALE GENOMIC DNA]</scope>
    <source>
        <strain evidence="2 3">cv. SW786</strain>
    </source>
</reference>
<dbReference type="AlphaFoldDB" id="A0A7N2LF21"/>
<keyword evidence="1" id="KW-1133">Transmembrane helix</keyword>
<reference evidence="2" key="2">
    <citation type="submission" date="2021-01" db="UniProtKB">
        <authorList>
            <consortium name="EnsemblPlants"/>
        </authorList>
    </citation>
    <scope>IDENTIFICATION</scope>
</reference>
<keyword evidence="1" id="KW-0812">Transmembrane</keyword>
<keyword evidence="3" id="KW-1185">Reference proteome</keyword>
<dbReference type="Proteomes" id="UP000594261">
    <property type="component" value="Chromosome 4"/>
</dbReference>
<name>A0A7N2LF21_QUELO</name>
<dbReference type="InterPro" id="IPR053258">
    <property type="entry name" value="Ca-permeable_cation_channel"/>
</dbReference>
<dbReference type="OMA" id="SSACWIT"/>
<evidence type="ECO:0000313" key="3">
    <source>
        <dbReference type="Proteomes" id="UP000594261"/>
    </source>
</evidence>
<dbReference type="Gramene" id="QL04p038305:mrna">
    <property type="protein sequence ID" value="QL04p038305:mrna"/>
    <property type="gene ID" value="QL04p038305"/>
</dbReference>
<proteinExistence type="predicted"/>
<sequence length="202" mass="23191">MREMRGSGRGGEVGDTRKLSHPLREFRVRRVRIVQRVYAKKSKSFHLQLNQASEQDFISSAPTHVVFVFLIQSLIGLIQVEYQSKNQSPFDTHPIRMWTSFGAICIYSLGLATKMEPKTHSASYSKVLSHVILISGVLSSASLASTLLPRFIIWAILPIMLASILNKHVYKWLYQEIVKANYHAREILNRFLNMMQRQHLPV</sequence>
<organism evidence="2 3">
    <name type="scientific">Quercus lobata</name>
    <name type="common">Valley oak</name>
    <dbReference type="NCBI Taxonomy" id="97700"/>
    <lineage>
        <taxon>Eukaryota</taxon>
        <taxon>Viridiplantae</taxon>
        <taxon>Streptophyta</taxon>
        <taxon>Embryophyta</taxon>
        <taxon>Tracheophyta</taxon>
        <taxon>Spermatophyta</taxon>
        <taxon>Magnoliopsida</taxon>
        <taxon>eudicotyledons</taxon>
        <taxon>Gunneridae</taxon>
        <taxon>Pentapetalae</taxon>
        <taxon>rosids</taxon>
        <taxon>fabids</taxon>
        <taxon>Fagales</taxon>
        <taxon>Fagaceae</taxon>
        <taxon>Quercus</taxon>
    </lineage>
</organism>
<feature type="transmembrane region" description="Helical" evidence="1">
    <location>
        <begin position="151"/>
        <end position="170"/>
    </location>
</feature>
<evidence type="ECO:0000256" key="1">
    <source>
        <dbReference type="SAM" id="Phobius"/>
    </source>
</evidence>
<dbReference type="InParanoid" id="A0A7N2LF21"/>
<feature type="transmembrane region" description="Helical" evidence="1">
    <location>
        <begin position="95"/>
        <end position="115"/>
    </location>
</feature>
<keyword evidence="1" id="KW-0472">Membrane</keyword>
<dbReference type="PANTHER" id="PTHR34115">
    <property type="entry name" value="PROTEIN, PUTATIVE-RELATED"/>
    <property type="match status" value="1"/>
</dbReference>
<feature type="transmembrane region" description="Helical" evidence="1">
    <location>
        <begin position="57"/>
        <end position="75"/>
    </location>
</feature>
<protein>
    <submittedName>
        <fullName evidence="2">Uncharacterized protein</fullName>
    </submittedName>
</protein>
<evidence type="ECO:0000313" key="2">
    <source>
        <dbReference type="EnsemblPlants" id="QL04p038305:mrna"/>
    </source>
</evidence>
<dbReference type="PANTHER" id="PTHR34115:SF6">
    <property type="entry name" value="PROTEIN, PUTATIVE-RELATED"/>
    <property type="match status" value="1"/>
</dbReference>
<dbReference type="EMBL" id="LRBV02000004">
    <property type="status" value="NOT_ANNOTATED_CDS"/>
    <property type="molecule type" value="Genomic_DNA"/>
</dbReference>